<evidence type="ECO:0000256" key="3">
    <source>
        <dbReference type="ARBA" id="ARBA00022723"/>
    </source>
</evidence>
<dbReference type="SUPFAM" id="SSF52540">
    <property type="entry name" value="P-loop containing nucleoside triphosphate hydrolases"/>
    <property type="match status" value="1"/>
</dbReference>
<dbReference type="Pfam" id="PF18319">
    <property type="entry name" value="Zn_ribbon_PriA"/>
    <property type="match status" value="1"/>
</dbReference>
<keyword evidence="4 12" id="KW-0547">Nucleotide-binding</keyword>
<dbReference type="PANTHER" id="PTHR30580">
    <property type="entry name" value="PRIMOSOMAL PROTEIN N"/>
    <property type="match status" value="1"/>
</dbReference>
<dbReference type="Pfam" id="PF17764">
    <property type="entry name" value="PriA_3primeBD"/>
    <property type="match status" value="1"/>
</dbReference>
<keyword evidence="10 12" id="KW-0413">Isomerase</keyword>
<evidence type="ECO:0000313" key="16">
    <source>
        <dbReference type="Proteomes" id="UP000001627"/>
    </source>
</evidence>
<protein>
    <recommendedName>
        <fullName evidence="12">Replication restart protein PriA</fullName>
    </recommendedName>
    <alternativeName>
        <fullName evidence="12">ATP-dependent DNA helicase PriA</fullName>
        <ecNumber evidence="12">5.6.2.4</ecNumber>
    </alternativeName>
    <alternativeName>
        <fullName evidence="12">DNA 3'-5' helicase PriA</fullName>
    </alternativeName>
</protein>
<evidence type="ECO:0000256" key="9">
    <source>
        <dbReference type="ARBA" id="ARBA00023125"/>
    </source>
</evidence>
<keyword evidence="3 12" id="KW-0479">Metal-binding</keyword>
<dbReference type="NCBIfam" id="TIGR00595">
    <property type="entry name" value="priA"/>
    <property type="match status" value="1"/>
</dbReference>
<feature type="binding site" evidence="12">
    <location>
        <position position="426"/>
    </location>
    <ligand>
        <name>Zn(2+)</name>
        <dbReference type="ChEBI" id="CHEBI:29105"/>
        <label>1</label>
    </ligand>
</feature>
<dbReference type="GO" id="GO:0006310">
    <property type="term" value="P:DNA recombination"/>
    <property type="evidence" value="ECO:0007669"/>
    <property type="project" value="InterPro"/>
</dbReference>
<dbReference type="GO" id="GO:0016887">
    <property type="term" value="F:ATP hydrolysis activity"/>
    <property type="evidence" value="ECO:0007669"/>
    <property type="project" value="RHEA"/>
</dbReference>
<dbReference type="Proteomes" id="UP000001627">
    <property type="component" value="Chromosome"/>
</dbReference>
<dbReference type="InterPro" id="IPR027417">
    <property type="entry name" value="P-loop_NTPase"/>
</dbReference>
<keyword evidence="9 12" id="KW-0238">DNA-binding</keyword>
<dbReference type="GO" id="GO:0006270">
    <property type="term" value="P:DNA replication initiation"/>
    <property type="evidence" value="ECO:0007669"/>
    <property type="project" value="TreeGrafter"/>
</dbReference>
<evidence type="ECO:0000256" key="4">
    <source>
        <dbReference type="ARBA" id="ARBA00022741"/>
    </source>
</evidence>
<comment type="catalytic activity">
    <reaction evidence="12">
        <text>Couples ATP hydrolysis with the unwinding of duplex DNA by translocating in the 3'-5' direction.</text>
        <dbReference type="EC" id="5.6.2.4"/>
    </reaction>
</comment>
<feature type="binding site" evidence="12">
    <location>
        <position position="432"/>
    </location>
    <ligand>
        <name>Zn(2+)</name>
        <dbReference type="ChEBI" id="CHEBI:29105"/>
        <label>2</label>
    </ligand>
</feature>
<reference evidence="15 16" key="1">
    <citation type="journal article" date="2009" name="Nucleic Acids Res.">
        <title>Analysis of complete genome sequence of Neorickettsia risticii: causative agent of Potomac horse fever.</title>
        <authorList>
            <person name="Lin M."/>
            <person name="Zhang C."/>
            <person name="Gibson K."/>
            <person name="Rikihisa Y."/>
        </authorList>
    </citation>
    <scope>NUCLEOTIDE SEQUENCE [LARGE SCALE GENOMIC DNA]</scope>
    <source>
        <strain evidence="15 16">Illinois</strain>
    </source>
</reference>
<feature type="binding site" evidence="12">
    <location>
        <position position="466"/>
    </location>
    <ligand>
        <name>Zn(2+)</name>
        <dbReference type="ChEBI" id="CHEBI:29105"/>
        <label>1</label>
    </ligand>
</feature>
<keyword evidence="5 12" id="KW-0378">Hydrolase</keyword>
<evidence type="ECO:0000259" key="13">
    <source>
        <dbReference type="PROSITE" id="PS51192"/>
    </source>
</evidence>
<dbReference type="InterPro" id="IPR011545">
    <property type="entry name" value="DEAD/DEAH_box_helicase_dom"/>
</dbReference>
<proteinExistence type="inferred from homology"/>
<evidence type="ECO:0000256" key="10">
    <source>
        <dbReference type="ARBA" id="ARBA00023235"/>
    </source>
</evidence>
<dbReference type="GO" id="GO:1990077">
    <property type="term" value="C:primosome complex"/>
    <property type="evidence" value="ECO:0007669"/>
    <property type="project" value="UniProtKB-UniRule"/>
</dbReference>
<comment type="subunit">
    <text evidence="12">Component of the replication restart primosome.</text>
</comment>
<dbReference type="eggNOG" id="COG1198">
    <property type="taxonomic scope" value="Bacteria"/>
</dbReference>
<keyword evidence="8 12" id="KW-0067">ATP-binding</keyword>
<dbReference type="PROSITE" id="PS51192">
    <property type="entry name" value="HELICASE_ATP_BIND_1"/>
    <property type="match status" value="1"/>
</dbReference>
<feature type="binding site" evidence="12">
    <location>
        <position position="423"/>
    </location>
    <ligand>
        <name>Zn(2+)</name>
        <dbReference type="ChEBI" id="CHEBI:29105"/>
        <label>1</label>
    </ligand>
</feature>
<dbReference type="InterPro" id="IPR014001">
    <property type="entry name" value="Helicase_ATP-bd"/>
</dbReference>
<evidence type="ECO:0000256" key="11">
    <source>
        <dbReference type="ARBA" id="ARBA00048988"/>
    </source>
</evidence>
<feature type="binding site" evidence="12">
    <location>
        <position position="463"/>
    </location>
    <ligand>
        <name>Zn(2+)</name>
        <dbReference type="ChEBI" id="CHEBI:29105"/>
        <label>1</label>
    </ligand>
</feature>
<dbReference type="InterPro" id="IPR041222">
    <property type="entry name" value="PriA_3primeBD"/>
</dbReference>
<dbReference type="FunFam" id="3.40.50.300:FF:000489">
    <property type="entry name" value="Primosome assembly protein PriA"/>
    <property type="match status" value="1"/>
</dbReference>
<feature type="binding site" evidence="12">
    <location>
        <position position="453"/>
    </location>
    <ligand>
        <name>Zn(2+)</name>
        <dbReference type="ChEBI" id="CHEBI:29105"/>
        <label>2</label>
    </ligand>
</feature>
<keyword evidence="6 12" id="KW-0347">Helicase</keyword>
<dbReference type="InterPro" id="IPR001650">
    <property type="entry name" value="Helicase_C-like"/>
</dbReference>
<feature type="binding site" evidence="12">
    <location>
        <position position="435"/>
    </location>
    <ligand>
        <name>Zn(2+)</name>
        <dbReference type="ChEBI" id="CHEBI:29105"/>
        <label>2</label>
    </ligand>
</feature>
<dbReference type="OrthoDB" id="9759544at2"/>
<sequence>MHLNVVLPLPLDSGFLYSSEHFDVYVGSLVKVDFRGRKITGLVTSIVPEDDHEYVVKEILAVEKIPPFSSEYVQFLSWIACYNFTRVGLVLRSALIKDIPDSAAYILTNDNIERSSLTTAMCRVLGLFRGSRYITSDALDAAKIQKKTVQKLIDIGAIERVHAAISEMKAVPEELKKLEFELSDEQSAAREKICMDGFTVYLLDGVTGSGKTLVYLSAALEILQRDPAAQVIMLFSEIALASYVFERVKKSFLGMVEIVEWHSELSPARRRKNWYKVVTNKARLIIGARSAILLPIPNLQMIVVDEEHDQSFKQDQGDFTYNARDLAIMRGKLFDIPVILSSATPSLESYYNVQKKGFVHLKLERRFGGAQLPDVKVVDMRKAQKVSQHISHELYEELKRTFDSGMQSLLFLNKRGYASIIICSSCGHRMKCPDCIAWLVEHKQNNTLLCHLCGFKRPMITKCEECSSDTIISFGPGVEKIAEEIGEIFPSKKVVIMSSDTKITENIGKIEKGDVDIVIGTQIIAKGYDFPRLTLLAIIDSDVSMHAGDLRNSEKSFQILQQAIGRVGRRKVYPGRVVLQSYSPDSVVIEALKNNDRQTFYEEELKMRLAEEMPPFSRLISIIISGLVENEVTKCAKKIAKAIVPMREINVFGPCPAAIGVKKNQFRYRILIVAPKNFFSRAILTDLLARFTTEKKVGIQIDVDPMCFL</sequence>
<dbReference type="Pfam" id="PF00271">
    <property type="entry name" value="Helicase_C"/>
    <property type="match status" value="1"/>
</dbReference>
<dbReference type="InterPro" id="IPR041236">
    <property type="entry name" value="PriA_C"/>
</dbReference>
<dbReference type="Pfam" id="PF00270">
    <property type="entry name" value="DEAD"/>
    <property type="match status" value="1"/>
</dbReference>
<dbReference type="GO" id="GO:0006269">
    <property type="term" value="P:DNA replication, synthesis of primer"/>
    <property type="evidence" value="ECO:0007669"/>
    <property type="project" value="UniProtKB-KW"/>
</dbReference>
<evidence type="ECO:0000256" key="6">
    <source>
        <dbReference type="ARBA" id="ARBA00022806"/>
    </source>
</evidence>
<dbReference type="Pfam" id="PF18074">
    <property type="entry name" value="PriA_C"/>
    <property type="match status" value="1"/>
</dbReference>
<evidence type="ECO:0000256" key="7">
    <source>
        <dbReference type="ARBA" id="ARBA00022833"/>
    </source>
</evidence>
<accession>C6V475</accession>
<feature type="domain" description="Helicase ATP-binding" evidence="13">
    <location>
        <begin position="192"/>
        <end position="363"/>
    </location>
</feature>
<comment type="function">
    <text evidence="12">Initiates the restart of stalled replication forks, which reloads the replicative helicase on sites other than the origin of replication. Recognizes and binds to abandoned replication forks and remodels them to uncover a helicase loading site. Promotes assembly of the primosome at these replication forks.</text>
</comment>
<dbReference type="PANTHER" id="PTHR30580:SF0">
    <property type="entry name" value="PRIMOSOMAL PROTEIN N"/>
    <property type="match status" value="1"/>
</dbReference>
<gene>
    <name evidence="12 15" type="primary">priA</name>
    <name evidence="15" type="ordered locus">NRI_0199</name>
</gene>
<organism evidence="15 16">
    <name type="scientific">Neorickettsia risticii (strain Illinois)</name>
    <dbReference type="NCBI Taxonomy" id="434131"/>
    <lineage>
        <taxon>Bacteria</taxon>
        <taxon>Pseudomonadati</taxon>
        <taxon>Pseudomonadota</taxon>
        <taxon>Alphaproteobacteria</taxon>
        <taxon>Rickettsiales</taxon>
        <taxon>Anaplasmataceae</taxon>
        <taxon>Neorickettsia</taxon>
    </lineage>
</organism>
<dbReference type="EMBL" id="CP001431">
    <property type="protein sequence ID" value="ACT69193.1"/>
    <property type="molecule type" value="Genomic_DNA"/>
</dbReference>
<comment type="similarity">
    <text evidence="12">Belongs to the helicase family. PriA subfamily.</text>
</comment>
<evidence type="ECO:0000259" key="14">
    <source>
        <dbReference type="PROSITE" id="PS51194"/>
    </source>
</evidence>
<evidence type="ECO:0000256" key="12">
    <source>
        <dbReference type="HAMAP-Rule" id="MF_00983"/>
    </source>
</evidence>
<dbReference type="SMART" id="SM00487">
    <property type="entry name" value="DEXDc"/>
    <property type="match status" value="1"/>
</dbReference>
<dbReference type="InterPro" id="IPR040498">
    <property type="entry name" value="PriA_CRR"/>
</dbReference>
<dbReference type="InterPro" id="IPR005259">
    <property type="entry name" value="PriA"/>
</dbReference>
<comment type="cofactor">
    <cofactor evidence="12">
        <name>Zn(2+)</name>
        <dbReference type="ChEBI" id="CHEBI:29105"/>
    </cofactor>
    <text evidence="12">Binds 2 zinc ions per subunit.</text>
</comment>
<keyword evidence="2 12" id="KW-0235">DNA replication</keyword>
<name>C6V475_NEORI</name>
<dbReference type="GO" id="GO:0008270">
    <property type="term" value="F:zinc ion binding"/>
    <property type="evidence" value="ECO:0007669"/>
    <property type="project" value="UniProtKB-UniRule"/>
</dbReference>
<feature type="domain" description="Helicase C-terminal" evidence="14">
    <location>
        <begin position="455"/>
        <end position="613"/>
    </location>
</feature>
<dbReference type="KEGG" id="nri:NRI_0199"/>
<dbReference type="STRING" id="434131.NRI_0199"/>
<evidence type="ECO:0000256" key="5">
    <source>
        <dbReference type="ARBA" id="ARBA00022801"/>
    </source>
</evidence>
<dbReference type="GO" id="GO:0005524">
    <property type="term" value="F:ATP binding"/>
    <property type="evidence" value="ECO:0007669"/>
    <property type="project" value="UniProtKB-UniRule"/>
</dbReference>
<feature type="binding site" evidence="12">
    <location>
        <position position="450"/>
    </location>
    <ligand>
        <name>Zn(2+)</name>
        <dbReference type="ChEBI" id="CHEBI:29105"/>
        <label>2</label>
    </ligand>
</feature>
<dbReference type="Gene3D" id="3.40.50.300">
    <property type="entry name" value="P-loop containing nucleotide triphosphate hydrolases"/>
    <property type="match status" value="2"/>
</dbReference>
<dbReference type="AlphaFoldDB" id="C6V475"/>
<keyword evidence="16" id="KW-1185">Reference proteome</keyword>
<dbReference type="InterPro" id="IPR042115">
    <property type="entry name" value="PriA_3primeBD_sf"/>
</dbReference>
<evidence type="ECO:0000256" key="8">
    <source>
        <dbReference type="ARBA" id="ARBA00022840"/>
    </source>
</evidence>
<dbReference type="GO" id="GO:0003677">
    <property type="term" value="F:DNA binding"/>
    <property type="evidence" value="ECO:0007669"/>
    <property type="project" value="UniProtKB-UniRule"/>
</dbReference>
<dbReference type="HOGENOM" id="CLU_013353_4_0_5"/>
<keyword evidence="1 12" id="KW-0639">Primosome</keyword>
<dbReference type="PROSITE" id="PS51194">
    <property type="entry name" value="HELICASE_CTER"/>
    <property type="match status" value="1"/>
</dbReference>
<dbReference type="RefSeq" id="WP_015816084.1">
    <property type="nucleotide sequence ID" value="NC_013009.1"/>
</dbReference>
<dbReference type="EC" id="5.6.2.4" evidence="12"/>
<dbReference type="Gene3D" id="3.40.1440.60">
    <property type="entry name" value="PriA, 3(prime) DNA-binding domain"/>
    <property type="match status" value="1"/>
</dbReference>
<dbReference type="GO" id="GO:0006302">
    <property type="term" value="P:double-strand break repair"/>
    <property type="evidence" value="ECO:0007669"/>
    <property type="project" value="InterPro"/>
</dbReference>
<dbReference type="SMART" id="SM00490">
    <property type="entry name" value="HELICc"/>
    <property type="match status" value="1"/>
</dbReference>
<keyword evidence="7 12" id="KW-0862">Zinc</keyword>
<evidence type="ECO:0000313" key="15">
    <source>
        <dbReference type="EMBL" id="ACT69193.1"/>
    </source>
</evidence>
<dbReference type="GO" id="GO:0043138">
    <property type="term" value="F:3'-5' DNA helicase activity"/>
    <property type="evidence" value="ECO:0007669"/>
    <property type="project" value="UniProtKB-EC"/>
</dbReference>
<evidence type="ECO:0000256" key="1">
    <source>
        <dbReference type="ARBA" id="ARBA00022515"/>
    </source>
</evidence>
<dbReference type="HAMAP" id="MF_00983">
    <property type="entry name" value="PriA"/>
    <property type="match status" value="1"/>
</dbReference>
<evidence type="ECO:0000256" key="2">
    <source>
        <dbReference type="ARBA" id="ARBA00022705"/>
    </source>
</evidence>
<comment type="catalytic activity">
    <reaction evidence="11 12">
        <text>ATP + H2O = ADP + phosphate + H(+)</text>
        <dbReference type="Rhea" id="RHEA:13065"/>
        <dbReference type="ChEBI" id="CHEBI:15377"/>
        <dbReference type="ChEBI" id="CHEBI:15378"/>
        <dbReference type="ChEBI" id="CHEBI:30616"/>
        <dbReference type="ChEBI" id="CHEBI:43474"/>
        <dbReference type="ChEBI" id="CHEBI:456216"/>
        <dbReference type="EC" id="5.6.2.4"/>
    </reaction>
</comment>